<keyword evidence="15" id="KW-0934">Plastid</keyword>
<evidence type="ECO:0000256" key="9">
    <source>
        <dbReference type="ARBA" id="ARBA00023004"/>
    </source>
</evidence>
<dbReference type="GO" id="GO:0009767">
    <property type="term" value="P:photosynthetic electron transport chain"/>
    <property type="evidence" value="ECO:0007669"/>
    <property type="project" value="InterPro"/>
</dbReference>
<dbReference type="GO" id="GO:0020037">
    <property type="term" value="F:heme binding"/>
    <property type="evidence" value="ECO:0007669"/>
    <property type="project" value="InterPro"/>
</dbReference>
<evidence type="ECO:0000256" key="7">
    <source>
        <dbReference type="ARBA" id="ARBA00022982"/>
    </source>
</evidence>
<evidence type="ECO:0000256" key="2">
    <source>
        <dbReference type="ARBA" id="ARBA00022448"/>
    </source>
</evidence>
<keyword evidence="6" id="KW-0479">Metal-binding</keyword>
<reference evidence="15" key="1">
    <citation type="journal article" date="2011" name="PLoS ONE">
        <title>Genome evolution of a tertiary dinoflagellate plastid.</title>
        <authorList>
            <person name="Gabrielsen T.M."/>
            <person name="Minge M.A."/>
            <person name="Espelund M."/>
            <person name="Tooming-Klunderud A."/>
            <person name="Patil V."/>
            <person name="Nederbragt A.J."/>
            <person name="Otis C."/>
            <person name="Turmel M."/>
            <person name="Shalchian-Tabrizi K."/>
            <person name="Lemieux C."/>
            <person name="Jakobsen K.S."/>
        </authorList>
    </citation>
    <scope>NUCLEOTIDE SEQUENCE</scope>
</reference>
<dbReference type="AlphaFoldDB" id="G1E798"/>
<dbReference type="Pfam" id="PF00284">
    <property type="entry name" value="Cytochrom_B559a"/>
    <property type="match status" value="1"/>
</dbReference>
<evidence type="ECO:0000256" key="10">
    <source>
        <dbReference type="ARBA" id="ARBA00023136"/>
    </source>
</evidence>
<organism evidence="15">
    <name type="scientific">Karlodinium veneficum</name>
    <name type="common">Dinoflagellate</name>
    <name type="synonym">Karlodinium micrum</name>
    <dbReference type="NCBI Taxonomy" id="407301"/>
    <lineage>
        <taxon>Eukaryota</taxon>
        <taxon>Sar</taxon>
        <taxon>Alveolata</taxon>
        <taxon>Dinophyceae</taxon>
        <taxon>Gymnodiniales</taxon>
        <taxon>Kareniaceae</taxon>
        <taxon>Karlodinium</taxon>
    </lineage>
</organism>
<dbReference type="NCBIfam" id="TIGR01332">
    <property type="entry name" value="cyt_b559_alpha"/>
    <property type="match status" value="1"/>
</dbReference>
<protein>
    <submittedName>
        <fullName evidence="15">Cytochrome b559 alpha subunit of photosystem II</fullName>
    </submittedName>
</protein>
<dbReference type="Gene3D" id="1.20.5.860">
    <property type="entry name" value="Photosystem II cytochrome b559, alpha subunit"/>
    <property type="match status" value="1"/>
</dbReference>
<evidence type="ECO:0000256" key="12">
    <source>
        <dbReference type="SAM" id="Phobius"/>
    </source>
</evidence>
<keyword evidence="9" id="KW-0408">Iron</keyword>
<dbReference type="EMBL" id="JN039300">
    <property type="protein sequence ID" value="AEJ72987.1"/>
    <property type="molecule type" value="Genomic_DNA"/>
</dbReference>
<keyword evidence="15" id="KW-0150">Chloroplast</keyword>
<evidence type="ECO:0000259" key="14">
    <source>
        <dbReference type="Pfam" id="PF00284"/>
    </source>
</evidence>
<keyword evidence="4" id="KW-0349">Heme</keyword>
<keyword evidence="3" id="KW-0602">Photosynthesis</keyword>
<dbReference type="InterPro" id="IPR006217">
    <property type="entry name" value="PSII_cyt_b559_asu"/>
</dbReference>
<evidence type="ECO:0000256" key="3">
    <source>
        <dbReference type="ARBA" id="ARBA00022531"/>
    </source>
</evidence>
<feature type="transmembrane region" description="Helical" evidence="12">
    <location>
        <begin position="20"/>
        <end position="45"/>
    </location>
</feature>
<evidence type="ECO:0000256" key="11">
    <source>
        <dbReference type="ARBA" id="ARBA00023276"/>
    </source>
</evidence>
<dbReference type="GO" id="GO:0009523">
    <property type="term" value="C:photosystem II"/>
    <property type="evidence" value="ECO:0007669"/>
    <property type="project" value="UniProtKB-KW"/>
</dbReference>
<gene>
    <name evidence="15" type="primary">psbE</name>
</gene>
<dbReference type="PIRSF" id="PIRSF000036">
    <property type="entry name" value="PsbE"/>
    <property type="match status" value="1"/>
</dbReference>
<evidence type="ECO:0000256" key="5">
    <source>
        <dbReference type="ARBA" id="ARBA00022692"/>
    </source>
</evidence>
<comment type="subcellular location">
    <subcellularLocation>
        <location evidence="1">Membrane</location>
    </subcellularLocation>
</comment>
<sequence>MSGGSTGERPFTDIITSIRYWLIHIFTIPTLFITGFIVVYTGIVYEIFGTPRPMDYFTEYKGQVPIVNDRYNAKLELEDLTIGI</sequence>
<dbReference type="InterPro" id="IPR037025">
    <property type="entry name" value="PSII_cyt_b559_asu_sf"/>
</dbReference>
<evidence type="ECO:0000256" key="1">
    <source>
        <dbReference type="ARBA" id="ARBA00004370"/>
    </source>
</evidence>
<dbReference type="SUPFAM" id="SSF161045">
    <property type="entry name" value="Cytochrome b559 subunits"/>
    <property type="match status" value="1"/>
</dbReference>
<geneLocation type="chloroplast" evidence="15"/>
<evidence type="ECO:0000256" key="6">
    <source>
        <dbReference type="ARBA" id="ARBA00022723"/>
    </source>
</evidence>
<keyword evidence="10 12" id="KW-0472">Membrane</keyword>
<keyword evidence="5 12" id="KW-0812">Transmembrane</keyword>
<name>G1E798_KARVE</name>
<feature type="domain" description="Photosystem II cytochrome b559 alpha subunit lumenal region" evidence="14">
    <location>
        <begin position="45"/>
        <end position="80"/>
    </location>
</feature>
<accession>G1E798</accession>
<proteinExistence type="predicted"/>
<evidence type="ECO:0000256" key="8">
    <source>
        <dbReference type="ARBA" id="ARBA00022989"/>
    </source>
</evidence>
<evidence type="ECO:0000313" key="15">
    <source>
        <dbReference type="EMBL" id="AEJ72987.1"/>
    </source>
</evidence>
<keyword evidence="8 12" id="KW-1133">Transmembrane helix</keyword>
<feature type="domain" description="Photosystem II cytochrome b559 N-terminal" evidence="13">
    <location>
        <begin position="7"/>
        <end position="35"/>
    </location>
</feature>
<dbReference type="InterPro" id="IPR013082">
    <property type="entry name" value="PSII_cytb559_asu_lum"/>
</dbReference>
<dbReference type="InterPro" id="IPR013081">
    <property type="entry name" value="PSII_cyt_b559_N"/>
</dbReference>
<keyword evidence="7" id="KW-0249">Electron transport</keyword>
<dbReference type="GO" id="GO:0046872">
    <property type="term" value="F:metal ion binding"/>
    <property type="evidence" value="ECO:0007669"/>
    <property type="project" value="UniProtKB-KW"/>
</dbReference>
<evidence type="ECO:0000259" key="13">
    <source>
        <dbReference type="Pfam" id="PF00283"/>
    </source>
</evidence>
<dbReference type="PANTHER" id="PTHR33391">
    <property type="entry name" value="CYTOCHROME B559 SUBUNIT BETA-RELATED"/>
    <property type="match status" value="1"/>
</dbReference>
<dbReference type="PANTHER" id="PTHR33391:SF9">
    <property type="entry name" value="CYTOCHROME B559 SUBUNIT BETA-RELATED"/>
    <property type="match status" value="1"/>
</dbReference>
<keyword evidence="11" id="KW-0604">Photosystem II</keyword>
<dbReference type="Pfam" id="PF00283">
    <property type="entry name" value="Cytochrom_B559"/>
    <property type="match status" value="1"/>
</dbReference>
<evidence type="ECO:0000256" key="4">
    <source>
        <dbReference type="ARBA" id="ARBA00022617"/>
    </source>
</evidence>
<keyword evidence="2" id="KW-0813">Transport</keyword>